<reference evidence="2 3" key="1">
    <citation type="journal article" date="2012" name="Eukaryot. Cell">
        <title>Draft genome sequence of CBS 2479, the standard type strain of Trichosporon asahii.</title>
        <authorList>
            <person name="Yang R.Y."/>
            <person name="Li H.T."/>
            <person name="Zhu H."/>
            <person name="Zhou G.P."/>
            <person name="Wang M."/>
            <person name="Wang L."/>
        </authorList>
    </citation>
    <scope>NUCLEOTIDE SEQUENCE [LARGE SCALE GENOMIC DNA]</scope>
    <source>
        <strain evidence="3">ATCC 90039 / CBS 2479 / JCM 2466 / KCTC 7840 / NCYC 2677 / UAMH 7654</strain>
    </source>
</reference>
<organism evidence="2 3">
    <name type="scientific">Trichosporon asahii var. asahii (strain ATCC 90039 / CBS 2479 / JCM 2466 / KCTC 7840 / NBRC 103889/ NCYC 2677 / UAMH 7654)</name>
    <name type="common">Yeast</name>
    <dbReference type="NCBI Taxonomy" id="1186058"/>
    <lineage>
        <taxon>Eukaryota</taxon>
        <taxon>Fungi</taxon>
        <taxon>Dikarya</taxon>
        <taxon>Basidiomycota</taxon>
        <taxon>Agaricomycotina</taxon>
        <taxon>Tremellomycetes</taxon>
        <taxon>Trichosporonales</taxon>
        <taxon>Trichosporonaceae</taxon>
        <taxon>Trichosporon</taxon>
    </lineage>
</organism>
<accession>J6F1U6</accession>
<feature type="region of interest" description="Disordered" evidence="1">
    <location>
        <begin position="1"/>
        <end position="20"/>
    </location>
</feature>
<proteinExistence type="predicted"/>
<dbReference type="OrthoDB" id="2569417at2759"/>
<dbReference type="HOGENOM" id="CLU_821802_0_0_1"/>
<dbReference type="RefSeq" id="XP_014180305.1">
    <property type="nucleotide sequence ID" value="XM_014324830.1"/>
</dbReference>
<sequence>MSVSSSDFPGPSSTESPPVLMAPAPVNVSAAAQSAVGYKTAATQTEATMLELFQAYSKRKWALSLAEQYMNIHPSFREGDIILKSSDDLGFKVSLASLEENSAFFKDLADLPRPEDTSNVIPIPNASAKTLEILLSALRPGGKDVPVPSVSILNELVDVVEAFDFNMRPYHNAVFSSGLNIVIKYAFAYAYAHAWKDGLEREIWKTDALNSNQSWNRCPEALVELCSLRQRWSLAPGKFKNMFVSTEILGKDDFVKKCERRGRGGCPAYIRSGGDWDTLKRATANAVSRDFPKSPYVKSSAVELICNTAVPCTTCAERLSRHAADVWDKLVYSGKWKN</sequence>
<dbReference type="AlphaFoldDB" id="J6F1U6"/>
<name>J6F1U6_TRIAS</name>
<comment type="caution">
    <text evidence="2">The sequence shown here is derived from an EMBL/GenBank/DDBJ whole genome shotgun (WGS) entry which is preliminary data.</text>
</comment>
<feature type="compositionally biased region" description="Low complexity" evidence="1">
    <location>
        <begin position="1"/>
        <end position="16"/>
    </location>
</feature>
<evidence type="ECO:0008006" key="4">
    <source>
        <dbReference type="Google" id="ProtNLM"/>
    </source>
</evidence>
<gene>
    <name evidence="2" type="ORF">A1Q1_01791</name>
</gene>
<dbReference type="VEuPathDB" id="FungiDB:A1Q1_01791"/>
<evidence type="ECO:0000313" key="3">
    <source>
        <dbReference type="Proteomes" id="UP000002748"/>
    </source>
</evidence>
<dbReference type="Proteomes" id="UP000002748">
    <property type="component" value="Unassembled WGS sequence"/>
</dbReference>
<evidence type="ECO:0000256" key="1">
    <source>
        <dbReference type="SAM" id="MobiDB-lite"/>
    </source>
</evidence>
<dbReference type="GeneID" id="25985305"/>
<evidence type="ECO:0000313" key="2">
    <source>
        <dbReference type="EMBL" id="EJT49142.1"/>
    </source>
</evidence>
<dbReference type="KEGG" id="tasa:A1Q1_01791"/>
<dbReference type="EMBL" id="ALBS01000178">
    <property type="protein sequence ID" value="EJT49142.1"/>
    <property type="molecule type" value="Genomic_DNA"/>
</dbReference>
<protein>
    <recommendedName>
        <fullName evidence="4">BTB domain-containing protein</fullName>
    </recommendedName>
</protein>